<protein>
    <submittedName>
        <fullName evidence="2">115 kDa protein in type-1 retrotransposable element R1DM</fullName>
    </submittedName>
</protein>
<organism evidence="2 3">
    <name type="scientific">Eumeta variegata</name>
    <name type="common">Bagworm moth</name>
    <name type="synonym">Eumeta japonica</name>
    <dbReference type="NCBI Taxonomy" id="151549"/>
    <lineage>
        <taxon>Eukaryota</taxon>
        <taxon>Metazoa</taxon>
        <taxon>Ecdysozoa</taxon>
        <taxon>Arthropoda</taxon>
        <taxon>Hexapoda</taxon>
        <taxon>Insecta</taxon>
        <taxon>Pterygota</taxon>
        <taxon>Neoptera</taxon>
        <taxon>Endopterygota</taxon>
        <taxon>Lepidoptera</taxon>
        <taxon>Glossata</taxon>
        <taxon>Ditrysia</taxon>
        <taxon>Tineoidea</taxon>
        <taxon>Psychidae</taxon>
        <taxon>Oiketicinae</taxon>
        <taxon>Eumeta</taxon>
    </lineage>
</organism>
<dbReference type="EMBL" id="BGZK01000252">
    <property type="protein sequence ID" value="GBP31828.1"/>
    <property type="molecule type" value="Genomic_DNA"/>
</dbReference>
<evidence type="ECO:0000256" key="1">
    <source>
        <dbReference type="SAM" id="MobiDB-lite"/>
    </source>
</evidence>
<keyword evidence="3" id="KW-1185">Reference proteome</keyword>
<dbReference type="Proteomes" id="UP000299102">
    <property type="component" value="Unassembled WGS sequence"/>
</dbReference>
<feature type="region of interest" description="Disordered" evidence="1">
    <location>
        <begin position="107"/>
        <end position="126"/>
    </location>
</feature>
<evidence type="ECO:0000313" key="2">
    <source>
        <dbReference type="EMBL" id="GBP31828.1"/>
    </source>
</evidence>
<dbReference type="AlphaFoldDB" id="A0A4C1UZC5"/>
<dbReference type="OrthoDB" id="411871at2759"/>
<accession>A0A4C1UZC5</accession>
<gene>
    <name evidence="2" type="ORF">EVAR_16602_1</name>
</gene>
<sequence length="224" mass="26387">MCAEALKRERHLTVSLVSLQLAKHKKEAVLITSRIAIEIIELLKVGSKNRITTVHSRYKNREGNPHQFSLRVASAFLTISEEAECVISETLPLRVLAEERRNLYQRKRSTTLTPEEQRTNKQRHNISRWQQQWDATDQVRWTHRLIPRIDIWLKRNHGEVNYYLTQMLSGHGCFRAYLHRFKHDDSSECPSCPGVAEDTEHILFVCPRFNPQRDKLEKILNQRL</sequence>
<comment type="caution">
    <text evidence="2">The sequence shown here is derived from an EMBL/GenBank/DDBJ whole genome shotgun (WGS) entry which is preliminary data.</text>
</comment>
<evidence type="ECO:0000313" key="3">
    <source>
        <dbReference type="Proteomes" id="UP000299102"/>
    </source>
</evidence>
<proteinExistence type="predicted"/>
<reference evidence="2 3" key="1">
    <citation type="journal article" date="2019" name="Commun. Biol.">
        <title>The bagworm genome reveals a unique fibroin gene that provides high tensile strength.</title>
        <authorList>
            <person name="Kono N."/>
            <person name="Nakamura H."/>
            <person name="Ohtoshi R."/>
            <person name="Tomita M."/>
            <person name="Numata K."/>
            <person name="Arakawa K."/>
        </authorList>
    </citation>
    <scope>NUCLEOTIDE SEQUENCE [LARGE SCALE GENOMIC DNA]</scope>
</reference>
<name>A0A4C1UZC5_EUMVA</name>